<evidence type="ECO:0000256" key="3">
    <source>
        <dbReference type="PIRNR" id="PIRNR002070"/>
    </source>
</evidence>
<dbReference type="GO" id="GO:0006310">
    <property type="term" value="P:DNA recombination"/>
    <property type="evidence" value="ECO:0007669"/>
    <property type="project" value="UniProtKB-UniRule"/>
</dbReference>
<feature type="compositionally biased region" description="Basic and acidic residues" evidence="4">
    <location>
        <begin position="114"/>
        <end position="125"/>
    </location>
</feature>
<dbReference type="GO" id="GO:0003697">
    <property type="term" value="F:single-stranded DNA binding"/>
    <property type="evidence" value="ECO:0007669"/>
    <property type="project" value="UniProtKB-UniRule"/>
</dbReference>
<dbReference type="Proteomes" id="UP000824145">
    <property type="component" value="Unassembled WGS sequence"/>
</dbReference>
<evidence type="ECO:0000313" key="5">
    <source>
        <dbReference type="EMBL" id="HIU63012.1"/>
    </source>
</evidence>
<dbReference type="SUPFAM" id="SSF50249">
    <property type="entry name" value="Nucleic acid-binding proteins"/>
    <property type="match status" value="1"/>
</dbReference>
<evidence type="ECO:0000256" key="2">
    <source>
        <dbReference type="HAMAP-Rule" id="MF_00984"/>
    </source>
</evidence>
<keyword evidence="1 2" id="KW-0238">DNA-binding</keyword>
<dbReference type="PANTHER" id="PTHR10302:SF27">
    <property type="entry name" value="SINGLE-STRANDED DNA-BINDING PROTEIN"/>
    <property type="match status" value="1"/>
</dbReference>
<dbReference type="GO" id="GO:0006260">
    <property type="term" value="P:DNA replication"/>
    <property type="evidence" value="ECO:0007669"/>
    <property type="project" value="UniProtKB-UniRule"/>
</dbReference>
<comment type="subunit">
    <text evidence="2">Homotetramer.</text>
</comment>
<dbReference type="GO" id="GO:0006281">
    <property type="term" value="P:DNA repair"/>
    <property type="evidence" value="ECO:0007669"/>
    <property type="project" value="UniProtKB-UniRule"/>
</dbReference>
<dbReference type="PANTHER" id="PTHR10302">
    <property type="entry name" value="SINGLE-STRANDED DNA-BINDING PROTEIN"/>
    <property type="match status" value="1"/>
</dbReference>
<dbReference type="PIRSF" id="PIRSF002070">
    <property type="entry name" value="SSB"/>
    <property type="match status" value="1"/>
</dbReference>
<organism evidence="5 6">
    <name type="scientific">Candidatus Caccalectryoclostridium excrementigallinarum</name>
    <dbReference type="NCBI Taxonomy" id="2840710"/>
    <lineage>
        <taxon>Bacteria</taxon>
        <taxon>Bacillati</taxon>
        <taxon>Bacillota</taxon>
        <taxon>Clostridia</taxon>
        <taxon>Christensenellales</taxon>
        <taxon>Christensenellaceae</taxon>
        <taxon>Christensenellaceae incertae sedis</taxon>
        <taxon>Candidatus Caccalectryoclostridium</taxon>
    </lineage>
</organism>
<reference evidence="5" key="1">
    <citation type="submission" date="2020-10" db="EMBL/GenBank/DDBJ databases">
        <authorList>
            <person name="Gilroy R."/>
        </authorList>
    </citation>
    <scope>NUCLEOTIDE SEQUENCE</scope>
    <source>
        <strain evidence="5">9366</strain>
    </source>
</reference>
<dbReference type="PROSITE" id="PS50935">
    <property type="entry name" value="SSB"/>
    <property type="match status" value="1"/>
</dbReference>
<feature type="short sequence motif" description="Important for interaction with partner proteins" evidence="2">
    <location>
        <begin position="136"/>
        <end position="141"/>
    </location>
</feature>
<name>A0A9D1MMV4_9FIRM</name>
<keyword evidence="2" id="KW-0235">DNA replication</keyword>
<gene>
    <name evidence="5" type="ORF">IAB07_04535</name>
</gene>
<dbReference type="InterPro" id="IPR012340">
    <property type="entry name" value="NA-bd_OB-fold"/>
</dbReference>
<keyword evidence="2" id="KW-0234">DNA repair</keyword>
<dbReference type="InterPro" id="IPR011344">
    <property type="entry name" value="ssDNA-bd"/>
</dbReference>
<evidence type="ECO:0000313" key="6">
    <source>
        <dbReference type="Proteomes" id="UP000824145"/>
    </source>
</evidence>
<accession>A0A9D1MMV4</accession>
<evidence type="ECO:0000256" key="1">
    <source>
        <dbReference type="ARBA" id="ARBA00023125"/>
    </source>
</evidence>
<dbReference type="EMBL" id="DVNJ01000024">
    <property type="protein sequence ID" value="HIU63012.1"/>
    <property type="molecule type" value="Genomic_DNA"/>
</dbReference>
<dbReference type="CDD" id="cd04496">
    <property type="entry name" value="SSB_OBF"/>
    <property type="match status" value="1"/>
</dbReference>
<dbReference type="InterPro" id="IPR000424">
    <property type="entry name" value="Primosome_PriB/ssb"/>
</dbReference>
<proteinExistence type="inferred from homology"/>
<dbReference type="Pfam" id="PF00436">
    <property type="entry name" value="SSB"/>
    <property type="match status" value="1"/>
</dbReference>
<reference evidence="5" key="2">
    <citation type="journal article" date="2021" name="PeerJ">
        <title>Extensive microbial diversity within the chicken gut microbiome revealed by metagenomics and culture.</title>
        <authorList>
            <person name="Gilroy R."/>
            <person name="Ravi A."/>
            <person name="Getino M."/>
            <person name="Pursley I."/>
            <person name="Horton D.L."/>
            <person name="Alikhan N.F."/>
            <person name="Baker D."/>
            <person name="Gharbi K."/>
            <person name="Hall N."/>
            <person name="Watson M."/>
            <person name="Adriaenssens E.M."/>
            <person name="Foster-Nyarko E."/>
            <person name="Jarju S."/>
            <person name="Secka A."/>
            <person name="Antonio M."/>
            <person name="Oren A."/>
            <person name="Chaudhuri R.R."/>
            <person name="La Ragione R."/>
            <person name="Hildebrand F."/>
            <person name="Pallen M.J."/>
        </authorList>
    </citation>
    <scope>NUCLEOTIDE SEQUENCE</scope>
    <source>
        <strain evidence="5">9366</strain>
    </source>
</reference>
<dbReference type="NCBIfam" id="TIGR00621">
    <property type="entry name" value="ssb"/>
    <property type="match status" value="1"/>
</dbReference>
<keyword evidence="2" id="KW-0233">DNA recombination</keyword>
<keyword evidence="2" id="KW-0227">DNA damage</keyword>
<evidence type="ECO:0000256" key="4">
    <source>
        <dbReference type="SAM" id="MobiDB-lite"/>
    </source>
</evidence>
<dbReference type="GO" id="GO:0009295">
    <property type="term" value="C:nucleoid"/>
    <property type="evidence" value="ECO:0007669"/>
    <property type="project" value="TreeGrafter"/>
</dbReference>
<comment type="caution">
    <text evidence="2">Lacks conserved residue(s) required for the propagation of feature annotation.</text>
</comment>
<dbReference type="AlphaFoldDB" id="A0A9D1MMV4"/>
<comment type="function">
    <text evidence="2">Plays an important role in DNA replication, recombination and repair. Binds to ssDNA and to an array of partner proteins to recruit them to their sites of action during DNA metabolism.</text>
</comment>
<dbReference type="Gene3D" id="2.40.50.140">
    <property type="entry name" value="Nucleic acid-binding proteins"/>
    <property type="match status" value="1"/>
</dbReference>
<comment type="caution">
    <text evidence="5">The sequence shown here is derived from an EMBL/GenBank/DDBJ whole genome shotgun (WGS) entry which is preliminary data.</text>
</comment>
<feature type="region of interest" description="Disordered" evidence="4">
    <location>
        <begin position="103"/>
        <end position="141"/>
    </location>
</feature>
<protein>
    <recommendedName>
        <fullName evidence="2 3">Single-stranded DNA-binding protein</fullName>
        <shortName evidence="2">SSB</shortName>
    </recommendedName>
</protein>
<sequence>MNKIILIGNLTRDPETSTTASGITMCKFSVAVNRRYGNKDGNDAVDYFNIVAWRGVAESCGKILTKGRKVAVTGSVQIRNYEAQDGTRRQAIDVVADEVEFLPSGDRNAAGESGSHEAPARKEAPRPVQDLTPVDDDDLPF</sequence>
<dbReference type="HAMAP" id="MF_00984">
    <property type="entry name" value="SSB"/>
    <property type="match status" value="1"/>
</dbReference>